<evidence type="ECO:0000256" key="1">
    <source>
        <dbReference type="ARBA" id="ARBA00001974"/>
    </source>
</evidence>
<keyword evidence="4" id="KW-0274">FAD</keyword>
<name>A0A9P7UUA1_9AGAR</name>
<dbReference type="InterPro" id="IPR016169">
    <property type="entry name" value="FAD-bd_PCMH_sub2"/>
</dbReference>
<dbReference type="Pfam" id="PF08031">
    <property type="entry name" value="BBE"/>
    <property type="match status" value="1"/>
</dbReference>
<dbReference type="InterPro" id="IPR016166">
    <property type="entry name" value="FAD-bd_PCMH"/>
</dbReference>
<dbReference type="RefSeq" id="XP_043009576.1">
    <property type="nucleotide sequence ID" value="XM_043154285.1"/>
</dbReference>
<evidence type="ECO:0000313" key="8">
    <source>
        <dbReference type="Proteomes" id="UP001049176"/>
    </source>
</evidence>
<comment type="caution">
    <text evidence="7">The sequence shown here is derived from an EMBL/GenBank/DDBJ whole genome shotgun (WGS) entry which is preliminary data.</text>
</comment>
<dbReference type="InterPro" id="IPR006094">
    <property type="entry name" value="Oxid_FAD_bind_N"/>
</dbReference>
<keyword evidence="8" id="KW-1185">Reference proteome</keyword>
<dbReference type="OrthoDB" id="415825at2759"/>
<dbReference type="Proteomes" id="UP001049176">
    <property type="component" value="Chromosome 5"/>
</dbReference>
<dbReference type="InterPro" id="IPR016167">
    <property type="entry name" value="FAD-bd_PCMH_sub1"/>
</dbReference>
<evidence type="ECO:0000256" key="2">
    <source>
        <dbReference type="ARBA" id="ARBA00005466"/>
    </source>
</evidence>
<sequence length="468" mass="49415">MAPSCSNAIAVQCIPGFTGQILTPSSALYQPANQRFSATAVLQPAFIARPATDSDISRILQFALGQDPKLELAVKGGGVNPYPAASSDGGLVIDLSLMNTVSVSGDKQTVTVGGGAKWGDVYAEADKQGVAVVGGSVHLVGVGGSALAGGYSPLSGQYGMAVDNMLSATVVLADGRVVKTDATNEPDLFWAIRGGVNQFGVVTQMVFATHPSPGPITMGSLVYPSSDLPEVLQALHDHLAHQDPSSKMILMFARSPDPSILILPYIENQKTDPDTVLAPFRTLATPVFEGVGTVNNFSTVAHGADSSLGGPPRVTIDGALFSDVWDDTVTSVYQSWEQFSNDSRFQSTIVMWEFSHPAKIASKPVDSTAFAARSPHFYMTATARNTDPADDAQVAEWTSQVAKSVRQAQVQKTGNALPIPASLAQSPQTETVEDVFGSNLPKLRTVKAKYDPGKVWSKGWVIEPDFSS</sequence>
<proteinExistence type="inferred from homology"/>
<keyword evidence="5" id="KW-0560">Oxidoreductase</keyword>
<evidence type="ECO:0000313" key="7">
    <source>
        <dbReference type="EMBL" id="KAG7093106.1"/>
    </source>
</evidence>
<keyword evidence="3" id="KW-0285">Flavoprotein</keyword>
<dbReference type="Pfam" id="PF01565">
    <property type="entry name" value="FAD_binding_4"/>
    <property type="match status" value="1"/>
</dbReference>
<dbReference type="Gene3D" id="3.30.43.10">
    <property type="entry name" value="Uridine Diphospho-n-acetylenolpyruvylglucosamine Reductase, domain 2"/>
    <property type="match status" value="1"/>
</dbReference>
<evidence type="ECO:0000259" key="6">
    <source>
        <dbReference type="PROSITE" id="PS51387"/>
    </source>
</evidence>
<feature type="domain" description="FAD-binding PCMH-type" evidence="6">
    <location>
        <begin position="40"/>
        <end position="212"/>
    </location>
</feature>
<organism evidence="7 8">
    <name type="scientific">Marasmius oreades</name>
    <name type="common">fairy-ring Marasmius</name>
    <dbReference type="NCBI Taxonomy" id="181124"/>
    <lineage>
        <taxon>Eukaryota</taxon>
        <taxon>Fungi</taxon>
        <taxon>Dikarya</taxon>
        <taxon>Basidiomycota</taxon>
        <taxon>Agaricomycotina</taxon>
        <taxon>Agaricomycetes</taxon>
        <taxon>Agaricomycetidae</taxon>
        <taxon>Agaricales</taxon>
        <taxon>Marasmiineae</taxon>
        <taxon>Marasmiaceae</taxon>
        <taxon>Marasmius</taxon>
    </lineage>
</organism>
<dbReference type="KEGG" id="more:E1B28_009392"/>
<dbReference type="GO" id="GO:0016491">
    <property type="term" value="F:oxidoreductase activity"/>
    <property type="evidence" value="ECO:0007669"/>
    <property type="project" value="UniProtKB-KW"/>
</dbReference>
<dbReference type="GO" id="GO:0071949">
    <property type="term" value="F:FAD binding"/>
    <property type="evidence" value="ECO:0007669"/>
    <property type="project" value="InterPro"/>
</dbReference>
<evidence type="ECO:0000256" key="5">
    <source>
        <dbReference type="ARBA" id="ARBA00023002"/>
    </source>
</evidence>
<comment type="similarity">
    <text evidence="2">Belongs to the oxygen-dependent FAD-linked oxidoreductase family.</text>
</comment>
<accession>A0A9P7UUA1</accession>
<gene>
    <name evidence="7" type="ORF">E1B28_009392</name>
</gene>
<evidence type="ECO:0000256" key="3">
    <source>
        <dbReference type="ARBA" id="ARBA00022630"/>
    </source>
</evidence>
<dbReference type="InterPro" id="IPR036318">
    <property type="entry name" value="FAD-bd_PCMH-like_sf"/>
</dbReference>
<reference evidence="7" key="1">
    <citation type="journal article" date="2021" name="Genome Biol. Evol.">
        <title>The assembled and annotated genome of the fairy-ring fungus Marasmius oreades.</title>
        <authorList>
            <person name="Hiltunen M."/>
            <person name="Ament-Velasquez S.L."/>
            <person name="Johannesson H."/>
        </authorList>
    </citation>
    <scope>NUCLEOTIDE SEQUENCE</scope>
    <source>
        <strain evidence="7">03SP1</strain>
    </source>
</reference>
<dbReference type="InterPro" id="IPR012951">
    <property type="entry name" value="BBE"/>
</dbReference>
<dbReference type="SUPFAM" id="SSF56176">
    <property type="entry name" value="FAD-binding/transporter-associated domain-like"/>
    <property type="match status" value="1"/>
</dbReference>
<dbReference type="GeneID" id="66078468"/>
<dbReference type="Gene3D" id="3.30.465.10">
    <property type="match status" value="1"/>
</dbReference>
<comment type="cofactor">
    <cofactor evidence="1">
        <name>FAD</name>
        <dbReference type="ChEBI" id="CHEBI:57692"/>
    </cofactor>
</comment>
<dbReference type="PANTHER" id="PTHR42973">
    <property type="entry name" value="BINDING OXIDOREDUCTASE, PUTATIVE (AFU_ORTHOLOGUE AFUA_1G17690)-RELATED"/>
    <property type="match status" value="1"/>
</dbReference>
<dbReference type="PANTHER" id="PTHR42973:SF39">
    <property type="entry name" value="FAD-BINDING PCMH-TYPE DOMAIN-CONTAINING PROTEIN"/>
    <property type="match status" value="1"/>
</dbReference>
<protein>
    <recommendedName>
        <fullName evidence="6">FAD-binding PCMH-type domain-containing protein</fullName>
    </recommendedName>
</protein>
<dbReference type="PROSITE" id="PS51387">
    <property type="entry name" value="FAD_PCMH"/>
    <property type="match status" value="1"/>
</dbReference>
<evidence type="ECO:0000256" key="4">
    <source>
        <dbReference type="ARBA" id="ARBA00022827"/>
    </source>
</evidence>
<dbReference type="EMBL" id="CM032185">
    <property type="protein sequence ID" value="KAG7093106.1"/>
    <property type="molecule type" value="Genomic_DNA"/>
</dbReference>
<dbReference type="InterPro" id="IPR050416">
    <property type="entry name" value="FAD-linked_Oxidoreductase"/>
</dbReference>
<dbReference type="AlphaFoldDB" id="A0A9P7UUA1"/>
<dbReference type="Gene3D" id="3.40.462.20">
    <property type="match status" value="1"/>
</dbReference>